<dbReference type="EMBL" id="MGJL01000007">
    <property type="protein sequence ID" value="OGN08301.1"/>
    <property type="molecule type" value="Genomic_DNA"/>
</dbReference>
<feature type="transmembrane region" description="Helical" evidence="1">
    <location>
        <begin position="12"/>
        <end position="34"/>
    </location>
</feature>
<dbReference type="AlphaFoldDB" id="A0A1F8F596"/>
<organism evidence="2 3">
    <name type="scientific">Candidatus Yanofskybacteria bacterium RIFCSPHIGHO2_01_FULL_45_42</name>
    <dbReference type="NCBI Taxonomy" id="1802671"/>
    <lineage>
        <taxon>Bacteria</taxon>
        <taxon>Candidatus Yanofskyibacteriota</taxon>
    </lineage>
</organism>
<keyword evidence="1" id="KW-0812">Transmembrane</keyword>
<keyword evidence="1" id="KW-1133">Transmembrane helix</keyword>
<evidence type="ECO:0000256" key="1">
    <source>
        <dbReference type="SAM" id="Phobius"/>
    </source>
</evidence>
<feature type="transmembrane region" description="Helical" evidence="1">
    <location>
        <begin position="54"/>
        <end position="72"/>
    </location>
</feature>
<proteinExistence type="predicted"/>
<evidence type="ECO:0000313" key="2">
    <source>
        <dbReference type="EMBL" id="OGN08301.1"/>
    </source>
</evidence>
<sequence>MNMMHHGGMCRCPHHIGAMVLGILAFVAGVLFFWTSVTSGLGKSGIVLGFNANYYFMAAIVAVIMAHSAKYCRCCYGIMKNKMMSDGVCAHGEGDKCEHCEKPSDRI</sequence>
<reference evidence="2 3" key="1">
    <citation type="journal article" date="2016" name="Nat. Commun.">
        <title>Thousands of microbial genomes shed light on interconnected biogeochemical processes in an aquifer system.</title>
        <authorList>
            <person name="Anantharaman K."/>
            <person name="Brown C.T."/>
            <person name="Hug L.A."/>
            <person name="Sharon I."/>
            <person name="Castelle C.J."/>
            <person name="Probst A.J."/>
            <person name="Thomas B.C."/>
            <person name="Singh A."/>
            <person name="Wilkins M.J."/>
            <person name="Karaoz U."/>
            <person name="Brodie E.L."/>
            <person name="Williams K.H."/>
            <person name="Hubbard S.S."/>
            <person name="Banfield J.F."/>
        </authorList>
    </citation>
    <scope>NUCLEOTIDE SEQUENCE [LARGE SCALE GENOMIC DNA]</scope>
</reference>
<name>A0A1F8F596_9BACT</name>
<keyword evidence="1" id="KW-0472">Membrane</keyword>
<protein>
    <submittedName>
        <fullName evidence="2">Uncharacterized protein</fullName>
    </submittedName>
</protein>
<accession>A0A1F8F596</accession>
<comment type="caution">
    <text evidence="2">The sequence shown here is derived from an EMBL/GenBank/DDBJ whole genome shotgun (WGS) entry which is preliminary data.</text>
</comment>
<gene>
    <name evidence="2" type="ORF">A2750_00580</name>
</gene>
<dbReference type="Proteomes" id="UP000178023">
    <property type="component" value="Unassembled WGS sequence"/>
</dbReference>
<evidence type="ECO:0000313" key="3">
    <source>
        <dbReference type="Proteomes" id="UP000178023"/>
    </source>
</evidence>